<evidence type="ECO:0000313" key="2">
    <source>
        <dbReference type="Proteomes" id="UP001565368"/>
    </source>
</evidence>
<name>A0ABR3Q6L1_9TREE</name>
<dbReference type="RefSeq" id="XP_069210310.1">
    <property type="nucleotide sequence ID" value="XM_069352892.1"/>
</dbReference>
<reference evidence="1 2" key="1">
    <citation type="submission" date="2023-08" db="EMBL/GenBank/DDBJ databases">
        <title>Annotated Genome Sequence of Vanrija albida AlHP1.</title>
        <authorList>
            <person name="Herzog R."/>
        </authorList>
    </citation>
    <scope>NUCLEOTIDE SEQUENCE [LARGE SCALE GENOMIC DNA]</scope>
    <source>
        <strain evidence="1 2">AlHP1</strain>
    </source>
</reference>
<gene>
    <name evidence="1" type="ORF">Q8F55_004374</name>
</gene>
<proteinExistence type="predicted"/>
<keyword evidence="2" id="KW-1185">Reference proteome</keyword>
<protein>
    <submittedName>
        <fullName evidence="1">Uncharacterized protein</fullName>
    </submittedName>
</protein>
<comment type="caution">
    <text evidence="1">The sequence shown here is derived from an EMBL/GenBank/DDBJ whole genome shotgun (WGS) entry which is preliminary data.</text>
</comment>
<accession>A0ABR3Q6L1</accession>
<organism evidence="1 2">
    <name type="scientific">Vanrija albida</name>
    <dbReference type="NCBI Taxonomy" id="181172"/>
    <lineage>
        <taxon>Eukaryota</taxon>
        <taxon>Fungi</taxon>
        <taxon>Dikarya</taxon>
        <taxon>Basidiomycota</taxon>
        <taxon>Agaricomycotina</taxon>
        <taxon>Tremellomycetes</taxon>
        <taxon>Trichosporonales</taxon>
        <taxon>Trichosporonaceae</taxon>
        <taxon>Vanrija</taxon>
    </lineage>
</organism>
<evidence type="ECO:0000313" key="1">
    <source>
        <dbReference type="EMBL" id="KAL1410366.1"/>
    </source>
</evidence>
<sequence length="230" mass="25606">MTSNRDDPASPENVLEALRVYIQPQIRVNKLPNILRLYAHLVLVNDALREQAAKGLEIAKEGLESADDVAVLKRCVKHDRATVVMLPLLLGKAHLRLLLMSTKDTHLDSSQMAIDAYFPSIAMVNNTSPDQLNLFIACLSPEDLELVDGARKEVTLWRKNALLARGDSLPPPHIEPLLKPKKGETGVPGDKDIQKIADKMLTQAEGIVRLAQEYDAMFYSPTHESDLERD</sequence>
<dbReference type="GeneID" id="95985417"/>
<dbReference type="Proteomes" id="UP001565368">
    <property type="component" value="Unassembled WGS sequence"/>
</dbReference>
<dbReference type="EMBL" id="JBBXJM010000003">
    <property type="protein sequence ID" value="KAL1410366.1"/>
    <property type="molecule type" value="Genomic_DNA"/>
</dbReference>